<dbReference type="SUPFAM" id="SSF55874">
    <property type="entry name" value="ATPase domain of HSP90 chaperone/DNA topoisomerase II/histidine kinase"/>
    <property type="match status" value="1"/>
</dbReference>
<feature type="transmembrane region" description="Helical" evidence="5">
    <location>
        <begin position="151"/>
        <end position="171"/>
    </location>
</feature>
<feature type="coiled-coil region" evidence="4">
    <location>
        <begin position="224"/>
        <end position="254"/>
    </location>
</feature>
<organism evidence="7 8">
    <name type="scientific">Nitrincola tibetensis</name>
    <dbReference type="NCBI Taxonomy" id="2219697"/>
    <lineage>
        <taxon>Bacteria</taxon>
        <taxon>Pseudomonadati</taxon>
        <taxon>Pseudomonadota</taxon>
        <taxon>Gammaproteobacteria</taxon>
        <taxon>Oceanospirillales</taxon>
        <taxon>Oceanospirillaceae</taxon>
        <taxon>Nitrincola</taxon>
    </lineage>
</organism>
<keyword evidence="3" id="KW-0597">Phosphoprotein</keyword>
<dbReference type="GO" id="GO:0000155">
    <property type="term" value="F:phosphorelay sensor kinase activity"/>
    <property type="evidence" value="ECO:0007669"/>
    <property type="project" value="InterPro"/>
</dbReference>
<dbReference type="InterPro" id="IPR004358">
    <property type="entry name" value="Sig_transdc_His_kin-like_C"/>
</dbReference>
<dbReference type="PANTHER" id="PTHR43065:SF47">
    <property type="match status" value="1"/>
</dbReference>
<dbReference type="Proteomes" id="UP000250744">
    <property type="component" value="Unassembled WGS sequence"/>
</dbReference>
<dbReference type="CDD" id="cd00075">
    <property type="entry name" value="HATPase"/>
    <property type="match status" value="1"/>
</dbReference>
<dbReference type="PROSITE" id="PS50109">
    <property type="entry name" value="HIS_KIN"/>
    <property type="match status" value="1"/>
</dbReference>
<feature type="domain" description="Histidine kinase" evidence="6">
    <location>
        <begin position="263"/>
        <end position="495"/>
    </location>
</feature>
<dbReference type="RefSeq" id="WP_112160692.1">
    <property type="nucleotide sequence ID" value="NZ_QKRX01000025.1"/>
</dbReference>
<gene>
    <name evidence="7" type="ORF">DN062_18060</name>
</gene>
<evidence type="ECO:0000256" key="1">
    <source>
        <dbReference type="ARBA" id="ARBA00000085"/>
    </source>
</evidence>
<dbReference type="Gene3D" id="3.30.565.10">
    <property type="entry name" value="Histidine kinase-like ATPase, C-terminal domain"/>
    <property type="match status" value="1"/>
</dbReference>
<evidence type="ECO:0000256" key="3">
    <source>
        <dbReference type="ARBA" id="ARBA00022553"/>
    </source>
</evidence>
<dbReference type="EMBL" id="QKRX01000025">
    <property type="protein sequence ID" value="RAU16468.1"/>
    <property type="molecule type" value="Genomic_DNA"/>
</dbReference>
<keyword evidence="5" id="KW-0812">Transmembrane</keyword>
<comment type="caution">
    <text evidence="7">The sequence shown here is derived from an EMBL/GenBank/DDBJ whole genome shotgun (WGS) entry which is preliminary data.</text>
</comment>
<dbReference type="InterPro" id="IPR005467">
    <property type="entry name" value="His_kinase_dom"/>
</dbReference>
<dbReference type="InterPro" id="IPR003661">
    <property type="entry name" value="HisK_dim/P_dom"/>
</dbReference>
<keyword evidence="8" id="KW-1185">Reference proteome</keyword>
<keyword evidence="5" id="KW-0472">Membrane</keyword>
<dbReference type="InterPro" id="IPR003594">
    <property type="entry name" value="HATPase_dom"/>
</dbReference>
<accession>A0A364NH68</accession>
<dbReference type="SMART" id="SM00387">
    <property type="entry name" value="HATPase_c"/>
    <property type="match status" value="1"/>
</dbReference>
<name>A0A364NH68_9GAMM</name>
<dbReference type="Gene3D" id="1.10.287.130">
    <property type="match status" value="1"/>
</dbReference>
<sequence length="502" mass="56282">MTLLMKSRLTRRYFLHIYPILTLFLCLFVLVLLYQESENKRENKQSFLQNNVQQLSRILSEPLWQYSDNVINAIVDSAFEGSNLLCIKLTYEDSVREPLQKGQCADVEGEFISADFPIVYQVSDRVFILGNIYISSRFDYVFSDTIKDIKYILAVSMMIYLVLAFVTLRTFHFKLLMPLYDFLKSIDRYKLTGERLTVDYKSDDELGELISLYNEGLKKQVQIENDLLQARERAEETLNSLKATQAELIQAEKMASLGGLVAGVSHEINTPLGNAITVSTTLMSKTNEFNEYLVSGKIKRSLLSDYVNNMLEGCMILDRNLQRASGLIAHFKQLAVDQTSMSRRTFELKDTVDDVIISLKPTFKNTPHAVSNEIKDVISLDSYPGPLGQVLTNIICNALVHAFQDDVAGRITLTADCMASNSVRIVVSDDGVGVKPEDISHVFDPFYSTRFGQGGSGLGLHICYNLVTGILGGKISMESEVGVGSRVIIEIPLVAPSKYEVS</sequence>
<dbReference type="PANTHER" id="PTHR43065">
    <property type="entry name" value="SENSOR HISTIDINE KINASE"/>
    <property type="match status" value="1"/>
</dbReference>
<protein>
    <recommendedName>
        <fullName evidence="2">histidine kinase</fullName>
        <ecNumber evidence="2">2.7.13.3</ecNumber>
    </recommendedName>
</protein>
<dbReference type="SUPFAM" id="SSF47384">
    <property type="entry name" value="Homodimeric domain of signal transducing histidine kinase"/>
    <property type="match status" value="1"/>
</dbReference>
<dbReference type="EC" id="2.7.13.3" evidence="2"/>
<evidence type="ECO:0000313" key="7">
    <source>
        <dbReference type="EMBL" id="RAU16468.1"/>
    </source>
</evidence>
<keyword evidence="4" id="KW-0175">Coiled coil</keyword>
<evidence type="ECO:0000259" key="6">
    <source>
        <dbReference type="PROSITE" id="PS50109"/>
    </source>
</evidence>
<dbReference type="InterPro" id="IPR036890">
    <property type="entry name" value="HATPase_C_sf"/>
</dbReference>
<dbReference type="PRINTS" id="PR00344">
    <property type="entry name" value="BCTRLSENSOR"/>
</dbReference>
<evidence type="ECO:0000256" key="5">
    <source>
        <dbReference type="SAM" id="Phobius"/>
    </source>
</evidence>
<dbReference type="CDD" id="cd00082">
    <property type="entry name" value="HisKA"/>
    <property type="match status" value="1"/>
</dbReference>
<proteinExistence type="predicted"/>
<dbReference type="OrthoDB" id="1931120at2"/>
<evidence type="ECO:0000256" key="2">
    <source>
        <dbReference type="ARBA" id="ARBA00012438"/>
    </source>
</evidence>
<dbReference type="AlphaFoldDB" id="A0A364NH68"/>
<feature type="transmembrane region" description="Helical" evidence="5">
    <location>
        <begin position="13"/>
        <end position="34"/>
    </location>
</feature>
<dbReference type="InterPro" id="IPR036097">
    <property type="entry name" value="HisK_dim/P_sf"/>
</dbReference>
<dbReference type="Pfam" id="PF02518">
    <property type="entry name" value="HATPase_c"/>
    <property type="match status" value="1"/>
</dbReference>
<evidence type="ECO:0000313" key="8">
    <source>
        <dbReference type="Proteomes" id="UP000250744"/>
    </source>
</evidence>
<comment type="catalytic activity">
    <reaction evidence="1">
        <text>ATP + protein L-histidine = ADP + protein N-phospho-L-histidine.</text>
        <dbReference type="EC" id="2.7.13.3"/>
    </reaction>
</comment>
<keyword evidence="5" id="KW-1133">Transmembrane helix</keyword>
<reference evidence="7 8" key="1">
    <citation type="submission" date="2018-06" db="EMBL/GenBank/DDBJ databases">
        <title>Nitrincola tibetense sp. nov., isolated from Lake XuguoCo on Tibetan Plateau.</title>
        <authorList>
            <person name="Xing P."/>
        </authorList>
    </citation>
    <scope>NUCLEOTIDE SEQUENCE [LARGE SCALE GENOMIC DNA]</scope>
    <source>
        <strain evidence="8">xg18</strain>
    </source>
</reference>
<evidence type="ECO:0000256" key="4">
    <source>
        <dbReference type="SAM" id="Coils"/>
    </source>
</evidence>